<evidence type="ECO:0000313" key="6">
    <source>
        <dbReference type="EMBL" id="SSX30880.1"/>
    </source>
</evidence>
<dbReference type="AlphaFoldDB" id="A0A336L1U7"/>
<dbReference type="GO" id="GO:0030686">
    <property type="term" value="C:90S preribosome"/>
    <property type="evidence" value="ECO:0007669"/>
    <property type="project" value="InterPro"/>
</dbReference>
<comment type="similarity">
    <text evidence="2">Belongs to the SLX9 family.</text>
</comment>
<name>A0A336L1U7_CULSO</name>
<evidence type="ECO:0000256" key="1">
    <source>
        <dbReference type="ARBA" id="ARBA00004604"/>
    </source>
</evidence>
<proteinExistence type="inferred from homology"/>
<sequence length="226" mass="25721">MGKFKKTPAKQTATIKSKSSVALKSTTTFKAPKDASKGIHRSIKLQEEKPVKAEKAIGVNEFADFSIKKSSAQSDSVKKVVKGKKLTKKQKQQFRKEKILERIQATQNAFVEDKARAKREKTEIIKDVKPLLDALPSLDAIFQFKSDKIKTGVPDYDKPPKKSELKKARREQNHRDFVEKLQSHKALVQNFSNMTSEQRREAIREAARRKREALNNNDGVGEKMEN</sequence>
<evidence type="ECO:0000256" key="2">
    <source>
        <dbReference type="ARBA" id="ARBA00011022"/>
    </source>
</evidence>
<dbReference type="GO" id="GO:0000462">
    <property type="term" value="P:maturation of SSU-rRNA from tricistronic rRNA transcript (SSU-rRNA, 5.8S rRNA, LSU-rRNA)"/>
    <property type="evidence" value="ECO:0007669"/>
    <property type="project" value="InterPro"/>
</dbReference>
<reference evidence="5" key="1">
    <citation type="submission" date="2018-04" db="EMBL/GenBank/DDBJ databases">
        <authorList>
            <person name="Go L.Y."/>
            <person name="Mitchell J.A."/>
        </authorList>
    </citation>
    <scope>NUCLEOTIDE SEQUENCE</scope>
    <source>
        <tissue evidence="5">Whole organism</tissue>
    </source>
</reference>
<comment type="subcellular location">
    <subcellularLocation>
        <location evidence="1">Nucleus</location>
        <location evidence="1">Nucleolus</location>
    </subcellularLocation>
</comment>
<accession>A0A336L1U7</accession>
<reference evidence="6" key="2">
    <citation type="submission" date="2018-07" db="EMBL/GenBank/DDBJ databases">
        <authorList>
            <person name="Quirk P.G."/>
            <person name="Krulwich T.A."/>
        </authorList>
    </citation>
    <scope>NUCLEOTIDE SEQUENCE</scope>
</reference>
<dbReference type="InterPro" id="IPR028160">
    <property type="entry name" value="Slx9-like"/>
</dbReference>
<dbReference type="Pfam" id="PF15341">
    <property type="entry name" value="SLX9"/>
    <property type="match status" value="1"/>
</dbReference>
<evidence type="ECO:0000256" key="3">
    <source>
        <dbReference type="ARBA" id="ARBA00023242"/>
    </source>
</evidence>
<dbReference type="GO" id="GO:0005730">
    <property type="term" value="C:nucleolus"/>
    <property type="evidence" value="ECO:0007669"/>
    <property type="project" value="UniProtKB-SubCell"/>
</dbReference>
<organism evidence="5">
    <name type="scientific">Culicoides sonorensis</name>
    <name type="common">Biting midge</name>
    <dbReference type="NCBI Taxonomy" id="179676"/>
    <lineage>
        <taxon>Eukaryota</taxon>
        <taxon>Metazoa</taxon>
        <taxon>Ecdysozoa</taxon>
        <taxon>Arthropoda</taxon>
        <taxon>Hexapoda</taxon>
        <taxon>Insecta</taxon>
        <taxon>Pterygota</taxon>
        <taxon>Neoptera</taxon>
        <taxon>Endopterygota</taxon>
        <taxon>Diptera</taxon>
        <taxon>Nematocera</taxon>
        <taxon>Chironomoidea</taxon>
        <taxon>Ceratopogonidae</taxon>
        <taxon>Ceratopogoninae</taxon>
        <taxon>Culicoides</taxon>
        <taxon>Monoculicoides</taxon>
    </lineage>
</organism>
<feature type="region of interest" description="Disordered" evidence="4">
    <location>
        <begin position="152"/>
        <end position="174"/>
    </location>
</feature>
<feature type="compositionally biased region" description="Basic and acidic residues" evidence="4">
    <location>
        <begin position="197"/>
        <end position="206"/>
    </location>
</feature>
<protein>
    <submittedName>
        <fullName evidence="5">CSON003015 protein</fullName>
    </submittedName>
</protein>
<dbReference type="EMBL" id="UFQS01001510">
    <property type="protein sequence ID" value="SSX11312.1"/>
    <property type="molecule type" value="Genomic_DNA"/>
</dbReference>
<gene>
    <name evidence="5" type="primary">CSON003015</name>
</gene>
<keyword evidence="3" id="KW-0539">Nucleus</keyword>
<evidence type="ECO:0000313" key="5">
    <source>
        <dbReference type="EMBL" id="SSX11312.1"/>
    </source>
</evidence>
<dbReference type="VEuPathDB" id="VectorBase:CSON003015"/>
<dbReference type="EMBL" id="UFQT01001510">
    <property type="protein sequence ID" value="SSX30880.1"/>
    <property type="molecule type" value="Genomic_DNA"/>
</dbReference>
<evidence type="ECO:0000256" key="4">
    <source>
        <dbReference type="SAM" id="MobiDB-lite"/>
    </source>
</evidence>
<feature type="region of interest" description="Disordered" evidence="4">
    <location>
        <begin position="193"/>
        <end position="226"/>
    </location>
</feature>
<dbReference type="GO" id="GO:0030688">
    <property type="term" value="C:preribosome, small subunit precursor"/>
    <property type="evidence" value="ECO:0007669"/>
    <property type="project" value="InterPro"/>
</dbReference>